<comment type="similarity">
    <text evidence="2 9">Belongs to the intercrine beta (chemokine CC) family.</text>
</comment>
<dbReference type="CDD" id="cd00272">
    <property type="entry name" value="Chemokine_CC"/>
    <property type="match status" value="1"/>
</dbReference>
<dbReference type="Pfam" id="PF00048">
    <property type="entry name" value="IL8"/>
    <property type="match status" value="1"/>
</dbReference>
<evidence type="ECO:0000256" key="1">
    <source>
        <dbReference type="ARBA" id="ARBA00004613"/>
    </source>
</evidence>
<evidence type="ECO:0000313" key="11">
    <source>
        <dbReference type="EMBL" id="KAA0724544.1"/>
    </source>
</evidence>
<evidence type="ECO:0000256" key="8">
    <source>
        <dbReference type="ARBA" id="ARBA00046726"/>
    </source>
</evidence>
<evidence type="ECO:0000313" key="12">
    <source>
        <dbReference type="Proteomes" id="UP000324632"/>
    </source>
</evidence>
<feature type="chain" id="PRO_5023142100" description="C-C motif chemokine" evidence="9">
    <location>
        <begin position="25"/>
        <end position="98"/>
    </location>
</feature>
<evidence type="ECO:0000256" key="4">
    <source>
        <dbReference type="ARBA" id="ARBA00022525"/>
    </source>
</evidence>
<dbReference type="InterPro" id="IPR001811">
    <property type="entry name" value="Chemokine_IL8-like_dom"/>
</dbReference>
<feature type="domain" description="Chemokine interleukin-8-like" evidence="10">
    <location>
        <begin position="29"/>
        <end position="87"/>
    </location>
</feature>
<dbReference type="InterPro" id="IPR036048">
    <property type="entry name" value="Interleukin_8-like_sf"/>
</dbReference>
<accession>A0A5A9PQG3</accession>
<evidence type="ECO:0000256" key="2">
    <source>
        <dbReference type="ARBA" id="ARBA00010868"/>
    </source>
</evidence>
<reference evidence="11 12" key="1">
    <citation type="journal article" date="2019" name="Mol. Ecol. Resour.">
        <title>Chromosome-level genome assembly of Triplophysa tibetana, a fish adapted to the harsh high-altitude environment of the Tibetan Plateau.</title>
        <authorList>
            <person name="Yang X."/>
            <person name="Liu H."/>
            <person name="Ma Z."/>
            <person name="Zou Y."/>
            <person name="Zou M."/>
            <person name="Mao Y."/>
            <person name="Li X."/>
            <person name="Wang H."/>
            <person name="Chen T."/>
            <person name="Wang W."/>
            <person name="Yang R."/>
        </authorList>
    </citation>
    <scope>NUCLEOTIDE SEQUENCE [LARGE SCALE GENOMIC DNA]</scope>
    <source>
        <strain evidence="11">TTIB1903HZAU</strain>
        <tissue evidence="11">Muscle</tissue>
    </source>
</reference>
<gene>
    <name evidence="11" type="ORF">E1301_Tti003812</name>
</gene>
<dbReference type="GO" id="GO:0005615">
    <property type="term" value="C:extracellular space"/>
    <property type="evidence" value="ECO:0007669"/>
    <property type="project" value="UniProtKB-KW"/>
</dbReference>
<dbReference type="Gene3D" id="2.40.50.40">
    <property type="match status" value="1"/>
</dbReference>
<evidence type="ECO:0000256" key="7">
    <source>
        <dbReference type="ARBA" id="ARBA00044740"/>
    </source>
</evidence>
<feature type="signal peptide" evidence="9">
    <location>
        <begin position="1"/>
        <end position="24"/>
    </location>
</feature>
<comment type="function">
    <text evidence="7">Monokine with inflammatory and chemokinetic properties. Binds to CCR1, CCR4 and CCR5. One of the major HIV-suppressive factors produced by CD8+ T-cells. Recombinant MIP-1-alpha induces a dose-dependent inhibition of different strains of HIV-1, HIV-2, and simian immunodeficiency virus (SIV).</text>
</comment>
<dbReference type="GO" id="GO:0006955">
    <property type="term" value="P:immune response"/>
    <property type="evidence" value="ECO:0007669"/>
    <property type="project" value="InterPro"/>
</dbReference>
<evidence type="ECO:0000256" key="6">
    <source>
        <dbReference type="ARBA" id="ARBA00023157"/>
    </source>
</evidence>
<proteinExistence type="inferred from homology"/>
<keyword evidence="12" id="KW-1185">Reference proteome</keyword>
<name>A0A5A9PQG3_9TELE</name>
<evidence type="ECO:0000259" key="10">
    <source>
        <dbReference type="SMART" id="SM00199"/>
    </source>
</evidence>
<comment type="caution">
    <text evidence="11">The sequence shown here is derived from an EMBL/GenBank/DDBJ whole genome shotgun (WGS) entry which is preliminary data.</text>
</comment>
<dbReference type="EMBL" id="SOYY01000002">
    <property type="protein sequence ID" value="KAA0724544.1"/>
    <property type="molecule type" value="Genomic_DNA"/>
</dbReference>
<keyword evidence="9" id="KW-0145">Chemotaxis</keyword>
<organism evidence="11 12">
    <name type="scientific">Triplophysa tibetana</name>
    <dbReference type="NCBI Taxonomy" id="1572043"/>
    <lineage>
        <taxon>Eukaryota</taxon>
        <taxon>Metazoa</taxon>
        <taxon>Chordata</taxon>
        <taxon>Craniata</taxon>
        <taxon>Vertebrata</taxon>
        <taxon>Euteleostomi</taxon>
        <taxon>Actinopterygii</taxon>
        <taxon>Neopterygii</taxon>
        <taxon>Teleostei</taxon>
        <taxon>Ostariophysi</taxon>
        <taxon>Cypriniformes</taxon>
        <taxon>Nemacheilidae</taxon>
        <taxon>Triplophysa</taxon>
    </lineage>
</organism>
<protein>
    <recommendedName>
        <fullName evidence="9">C-C motif chemokine</fullName>
    </recommendedName>
</protein>
<keyword evidence="4 9" id="KW-0964">Secreted</keyword>
<keyword evidence="5 9" id="KW-0732">Signal</keyword>
<dbReference type="SMART" id="SM00199">
    <property type="entry name" value="SCY"/>
    <property type="match status" value="1"/>
</dbReference>
<dbReference type="PROSITE" id="PS00472">
    <property type="entry name" value="SMALL_CYTOKINES_CC"/>
    <property type="match status" value="1"/>
</dbReference>
<dbReference type="PANTHER" id="PTHR12015:SF183">
    <property type="entry name" value="C-C MOTIF CHEMOKINE 3"/>
    <property type="match status" value="1"/>
</dbReference>
<comment type="subunit">
    <text evidence="8">Self-associates. Also heterodimer of MIP-1-alpha(4-69) and MIP-1-beta(3-69). Interacts with CCR1.</text>
</comment>
<dbReference type="SUPFAM" id="SSF54117">
    <property type="entry name" value="Interleukin 8-like chemokines"/>
    <property type="match status" value="1"/>
</dbReference>
<sequence length="98" mass="10805">MTASRLVVFSAMVVLLGAITLSEGMRMGPTKCCFSFSDRTLPIKQLRDYSMTSQQCPTEAVMFKTIRGRLVCAKPADQWVQDRMKVLDARGLGGQGTL</sequence>
<dbReference type="Proteomes" id="UP000324632">
    <property type="component" value="Chromosome 2"/>
</dbReference>
<keyword evidence="3 9" id="KW-0202">Cytokine</keyword>
<evidence type="ECO:0000256" key="3">
    <source>
        <dbReference type="ARBA" id="ARBA00022514"/>
    </source>
</evidence>
<evidence type="ECO:0000256" key="5">
    <source>
        <dbReference type="ARBA" id="ARBA00022729"/>
    </source>
</evidence>
<dbReference type="GO" id="GO:0008009">
    <property type="term" value="F:chemokine activity"/>
    <property type="evidence" value="ECO:0007669"/>
    <property type="project" value="InterPro"/>
</dbReference>
<evidence type="ECO:0000256" key="9">
    <source>
        <dbReference type="RuleBase" id="RU361150"/>
    </source>
</evidence>
<dbReference type="InterPro" id="IPR000827">
    <property type="entry name" value="Chemokine_CC_CS"/>
</dbReference>
<dbReference type="FunFam" id="2.40.50.40:FF:000002">
    <property type="entry name" value="C-C motif chemokine"/>
    <property type="match status" value="1"/>
</dbReference>
<keyword evidence="6" id="KW-1015">Disulfide bond</keyword>
<dbReference type="AlphaFoldDB" id="A0A5A9PQG3"/>
<dbReference type="InterPro" id="IPR039809">
    <property type="entry name" value="Chemokine_b/g/d"/>
</dbReference>
<dbReference type="PANTHER" id="PTHR12015">
    <property type="entry name" value="SMALL INDUCIBLE CYTOKINE A"/>
    <property type="match status" value="1"/>
</dbReference>
<comment type="subcellular location">
    <subcellularLocation>
        <location evidence="1 9">Secreted</location>
    </subcellularLocation>
</comment>